<dbReference type="AlphaFoldDB" id="A0A914DCX0"/>
<reference evidence="2" key="1">
    <citation type="submission" date="2022-11" db="UniProtKB">
        <authorList>
            <consortium name="WormBaseParasite"/>
        </authorList>
    </citation>
    <scope>IDENTIFICATION</scope>
</reference>
<proteinExistence type="predicted"/>
<keyword evidence="1" id="KW-1185">Reference proteome</keyword>
<protein>
    <submittedName>
        <fullName evidence="2">Uncharacterized protein</fullName>
    </submittedName>
</protein>
<name>A0A914DCX0_9BILA</name>
<evidence type="ECO:0000313" key="2">
    <source>
        <dbReference type="WBParaSite" id="ACRNAN_scaffold2209.g16113.t1"/>
    </source>
</evidence>
<evidence type="ECO:0000313" key="1">
    <source>
        <dbReference type="Proteomes" id="UP000887540"/>
    </source>
</evidence>
<sequence length="146" mass="16488">MATISDCREKVEVLYGESKEENGAPCKVYINSQVVPSSSGVEDGKGKKKGLEALLWQAKEIEEIVRRTTDPKLIVSAQHKKYNYESENQVEDETDNSYLSIQRRPINECATGTWCVLVVTASPEVSDDHQVVQKCYWEHKIVSTTH</sequence>
<dbReference type="Proteomes" id="UP000887540">
    <property type="component" value="Unplaced"/>
</dbReference>
<dbReference type="WBParaSite" id="ACRNAN_scaffold2209.g16113.t1">
    <property type="protein sequence ID" value="ACRNAN_scaffold2209.g16113.t1"/>
    <property type="gene ID" value="ACRNAN_scaffold2209.g16113"/>
</dbReference>
<organism evidence="1 2">
    <name type="scientific">Acrobeloides nanus</name>
    <dbReference type="NCBI Taxonomy" id="290746"/>
    <lineage>
        <taxon>Eukaryota</taxon>
        <taxon>Metazoa</taxon>
        <taxon>Ecdysozoa</taxon>
        <taxon>Nematoda</taxon>
        <taxon>Chromadorea</taxon>
        <taxon>Rhabditida</taxon>
        <taxon>Tylenchina</taxon>
        <taxon>Cephalobomorpha</taxon>
        <taxon>Cephaloboidea</taxon>
        <taxon>Cephalobidae</taxon>
        <taxon>Acrobeloides</taxon>
    </lineage>
</organism>
<accession>A0A914DCX0</accession>